<organism evidence="1 2">
    <name type="scientific">Trifolium medium</name>
    <dbReference type="NCBI Taxonomy" id="97028"/>
    <lineage>
        <taxon>Eukaryota</taxon>
        <taxon>Viridiplantae</taxon>
        <taxon>Streptophyta</taxon>
        <taxon>Embryophyta</taxon>
        <taxon>Tracheophyta</taxon>
        <taxon>Spermatophyta</taxon>
        <taxon>Magnoliopsida</taxon>
        <taxon>eudicotyledons</taxon>
        <taxon>Gunneridae</taxon>
        <taxon>Pentapetalae</taxon>
        <taxon>rosids</taxon>
        <taxon>fabids</taxon>
        <taxon>Fabales</taxon>
        <taxon>Fabaceae</taxon>
        <taxon>Papilionoideae</taxon>
        <taxon>50 kb inversion clade</taxon>
        <taxon>NPAAA clade</taxon>
        <taxon>Hologalegina</taxon>
        <taxon>IRL clade</taxon>
        <taxon>Trifolieae</taxon>
        <taxon>Trifolium</taxon>
    </lineage>
</organism>
<accession>A0A392TB66</accession>
<feature type="non-terminal residue" evidence="1">
    <location>
        <position position="41"/>
    </location>
</feature>
<dbReference type="AlphaFoldDB" id="A0A392TB66"/>
<sequence length="41" mass="4489">MVTKTEVVTTIQATKILCEMLVLKIRGKTTKVATEVVVAIE</sequence>
<comment type="caution">
    <text evidence="1">The sequence shown here is derived from an EMBL/GenBank/DDBJ whole genome shotgun (WGS) entry which is preliminary data.</text>
</comment>
<name>A0A392TB66_9FABA</name>
<evidence type="ECO:0000313" key="1">
    <source>
        <dbReference type="EMBL" id="MCI57450.1"/>
    </source>
</evidence>
<evidence type="ECO:0000313" key="2">
    <source>
        <dbReference type="Proteomes" id="UP000265520"/>
    </source>
</evidence>
<reference evidence="1 2" key="1">
    <citation type="journal article" date="2018" name="Front. Plant Sci.">
        <title>Red Clover (Trifolium pratense) and Zigzag Clover (T. medium) - A Picture of Genomic Similarities and Differences.</title>
        <authorList>
            <person name="Dluhosova J."/>
            <person name="Istvanek J."/>
            <person name="Nedelnik J."/>
            <person name="Repkova J."/>
        </authorList>
    </citation>
    <scope>NUCLEOTIDE SEQUENCE [LARGE SCALE GENOMIC DNA]</scope>
    <source>
        <strain evidence="2">cv. 10/8</strain>
        <tissue evidence="1">Leaf</tissue>
    </source>
</reference>
<dbReference type="Proteomes" id="UP000265520">
    <property type="component" value="Unassembled WGS sequence"/>
</dbReference>
<dbReference type="EMBL" id="LXQA010529033">
    <property type="protein sequence ID" value="MCI57450.1"/>
    <property type="molecule type" value="Genomic_DNA"/>
</dbReference>
<protein>
    <submittedName>
        <fullName evidence="1">Uncharacterized protein</fullName>
    </submittedName>
</protein>
<keyword evidence="2" id="KW-1185">Reference proteome</keyword>
<proteinExistence type="predicted"/>